<dbReference type="SUPFAM" id="SSF57850">
    <property type="entry name" value="RING/U-box"/>
    <property type="match status" value="1"/>
</dbReference>
<dbReference type="GO" id="GO:0008270">
    <property type="term" value="F:zinc ion binding"/>
    <property type="evidence" value="ECO:0007669"/>
    <property type="project" value="UniProtKB-KW"/>
</dbReference>
<evidence type="ECO:0000256" key="5">
    <source>
        <dbReference type="SAM" id="Coils"/>
    </source>
</evidence>
<gene>
    <name evidence="7" type="ORF">BSTOLATCC_MIC57794</name>
</gene>
<dbReference type="PROSITE" id="PS50089">
    <property type="entry name" value="ZF_RING_2"/>
    <property type="match status" value="1"/>
</dbReference>
<comment type="caution">
    <text evidence="7">The sequence shown here is derived from an EMBL/GenBank/DDBJ whole genome shotgun (WGS) entry which is preliminary data.</text>
</comment>
<dbReference type="GO" id="GO:0016567">
    <property type="term" value="P:protein ubiquitination"/>
    <property type="evidence" value="ECO:0007669"/>
    <property type="project" value="TreeGrafter"/>
</dbReference>
<dbReference type="GO" id="GO:0061630">
    <property type="term" value="F:ubiquitin protein ligase activity"/>
    <property type="evidence" value="ECO:0007669"/>
    <property type="project" value="TreeGrafter"/>
</dbReference>
<keyword evidence="2 4" id="KW-0863">Zinc-finger</keyword>
<feature type="coiled-coil region" evidence="5">
    <location>
        <begin position="327"/>
        <end position="512"/>
    </location>
</feature>
<dbReference type="PANTHER" id="PTHR46858:SF5">
    <property type="entry name" value="E3 UBIQUITIN-PROTEIN LIGASE APD1-RELATED"/>
    <property type="match status" value="1"/>
</dbReference>
<sequence length="603" mass="71013">MSTPQDLNEYEIDNYDHTTCPFEPNHRLQTPESFKYHITRCKNKDFNYIKPRIKVCKHNISHIFIDDAKLKYHEPRCTSHYSRSSYKLAANGQQTSALWTYRVCPYNPNHQIRDDEKIAWDRHLQFCPNRDSRYEAPPVPALDQTLSGKLNYAHGLVSTEEQFIPPPCTKIRKIEPFDNSRHLIVVHFIFKQFSVWKTNANPNQCFNEMDLWIDRTASADHREWPGLREIEQQRNHGEYLVATLYPNDSENSSKTIYRSFIQMLTGHVDGKPPCKLAVSTQSSSEQNLIYLIAHRTEDTGFGSAVTDSELGLFAVPHSLLYGKHDTLSAYQNKLKSHEEKISFLENQNRLLQEECEKLAQERNEFKIKCDGLVYEFENTVKVEFQQKLLDKDQEIQDLRTKTEALIRNLKTGYDKELQKLAEEIDRERREKEANRMNFEADLQNLKTQTKKQKETILEQSDKSRKEIDERGTKIIFLQRQLEEKNAIEKQMADTIERLNEQLYVQKKNFEENKAPDMKKYIEMQRVQEREIIVREYQDRELCVICMNEKKNTVFVPCGHLMYCNVCLNELGLSLDKKIPTNHPHGKCSLCETKLKMVHRAYPY</sequence>
<evidence type="ECO:0000259" key="6">
    <source>
        <dbReference type="PROSITE" id="PS50089"/>
    </source>
</evidence>
<keyword evidence="3" id="KW-0862">Zinc</keyword>
<name>A0AAU9K365_9CILI</name>
<dbReference type="SMART" id="SM00184">
    <property type="entry name" value="RING"/>
    <property type="match status" value="1"/>
</dbReference>
<keyword evidence="8" id="KW-1185">Reference proteome</keyword>
<organism evidence="7 8">
    <name type="scientific">Blepharisma stoltei</name>
    <dbReference type="NCBI Taxonomy" id="1481888"/>
    <lineage>
        <taxon>Eukaryota</taxon>
        <taxon>Sar</taxon>
        <taxon>Alveolata</taxon>
        <taxon>Ciliophora</taxon>
        <taxon>Postciliodesmatophora</taxon>
        <taxon>Heterotrichea</taxon>
        <taxon>Heterotrichida</taxon>
        <taxon>Blepharismidae</taxon>
        <taxon>Blepharisma</taxon>
    </lineage>
</organism>
<dbReference type="AlphaFoldDB" id="A0AAU9K365"/>
<evidence type="ECO:0000256" key="3">
    <source>
        <dbReference type="ARBA" id="ARBA00022833"/>
    </source>
</evidence>
<dbReference type="InterPro" id="IPR001841">
    <property type="entry name" value="Znf_RING"/>
</dbReference>
<keyword evidence="5" id="KW-0175">Coiled coil</keyword>
<dbReference type="InterPro" id="IPR013083">
    <property type="entry name" value="Znf_RING/FYVE/PHD"/>
</dbReference>
<evidence type="ECO:0000256" key="2">
    <source>
        <dbReference type="ARBA" id="ARBA00022771"/>
    </source>
</evidence>
<dbReference type="Proteomes" id="UP001162131">
    <property type="component" value="Unassembled WGS sequence"/>
</dbReference>
<keyword evidence="1" id="KW-0479">Metal-binding</keyword>
<protein>
    <recommendedName>
        <fullName evidence="6">RING-type domain-containing protein</fullName>
    </recommendedName>
</protein>
<dbReference type="EMBL" id="CAJZBQ010000056">
    <property type="protein sequence ID" value="CAG9332973.1"/>
    <property type="molecule type" value="Genomic_DNA"/>
</dbReference>
<dbReference type="Pfam" id="PF13920">
    <property type="entry name" value="zf-C3HC4_3"/>
    <property type="match status" value="1"/>
</dbReference>
<feature type="domain" description="RING-type" evidence="6">
    <location>
        <begin position="542"/>
        <end position="591"/>
    </location>
</feature>
<dbReference type="PANTHER" id="PTHR46858">
    <property type="entry name" value="OS05G0521000 PROTEIN"/>
    <property type="match status" value="1"/>
</dbReference>
<evidence type="ECO:0000313" key="8">
    <source>
        <dbReference type="Proteomes" id="UP001162131"/>
    </source>
</evidence>
<evidence type="ECO:0000313" key="7">
    <source>
        <dbReference type="EMBL" id="CAG9332973.1"/>
    </source>
</evidence>
<evidence type="ECO:0000256" key="4">
    <source>
        <dbReference type="PROSITE-ProRule" id="PRU00175"/>
    </source>
</evidence>
<reference evidence="7" key="1">
    <citation type="submission" date="2021-09" db="EMBL/GenBank/DDBJ databases">
        <authorList>
            <consortium name="AG Swart"/>
            <person name="Singh M."/>
            <person name="Singh A."/>
            <person name="Seah K."/>
            <person name="Emmerich C."/>
        </authorList>
    </citation>
    <scope>NUCLEOTIDE SEQUENCE</scope>
    <source>
        <strain evidence="7">ATCC30299</strain>
    </source>
</reference>
<dbReference type="Gene3D" id="3.30.40.10">
    <property type="entry name" value="Zinc/RING finger domain, C3HC4 (zinc finger)"/>
    <property type="match status" value="1"/>
</dbReference>
<evidence type="ECO:0000256" key="1">
    <source>
        <dbReference type="ARBA" id="ARBA00022723"/>
    </source>
</evidence>
<proteinExistence type="predicted"/>
<accession>A0AAU9K365</accession>